<dbReference type="Gene3D" id="3.40.50.300">
    <property type="entry name" value="P-loop containing nucleotide triphosphate hydrolases"/>
    <property type="match status" value="1"/>
</dbReference>
<evidence type="ECO:0000313" key="6">
    <source>
        <dbReference type="Proteomes" id="UP000696573"/>
    </source>
</evidence>
<dbReference type="SUPFAM" id="SSF53167">
    <property type="entry name" value="Purine and uridine phosphorylases"/>
    <property type="match status" value="1"/>
</dbReference>
<dbReference type="InterPro" id="IPR027417">
    <property type="entry name" value="P-loop_NTPase"/>
</dbReference>
<evidence type="ECO:0008006" key="7">
    <source>
        <dbReference type="Google" id="ProtNLM"/>
    </source>
</evidence>
<dbReference type="Gene3D" id="3.40.50.1580">
    <property type="entry name" value="Nucleoside phosphorylase domain"/>
    <property type="match status" value="1"/>
</dbReference>
<dbReference type="Pfam" id="PF24883">
    <property type="entry name" value="NPHP3_N"/>
    <property type="match status" value="1"/>
</dbReference>
<feature type="domain" description="Nucleoside phosphorylase" evidence="3">
    <location>
        <begin position="52"/>
        <end position="333"/>
    </location>
</feature>
<keyword evidence="6" id="KW-1185">Reference proteome</keyword>
<organism evidence="5 6">
    <name type="scientific">Clonostachys rhizophaga</name>
    <dbReference type="NCBI Taxonomy" id="160324"/>
    <lineage>
        <taxon>Eukaryota</taxon>
        <taxon>Fungi</taxon>
        <taxon>Dikarya</taxon>
        <taxon>Ascomycota</taxon>
        <taxon>Pezizomycotina</taxon>
        <taxon>Sordariomycetes</taxon>
        <taxon>Hypocreomycetidae</taxon>
        <taxon>Hypocreales</taxon>
        <taxon>Bionectriaceae</taxon>
        <taxon>Clonostachys</taxon>
    </lineage>
</organism>
<dbReference type="InterPro" id="IPR000845">
    <property type="entry name" value="Nucleoside_phosphorylase_d"/>
</dbReference>
<dbReference type="Pfam" id="PF12796">
    <property type="entry name" value="Ank_2"/>
    <property type="match status" value="3"/>
</dbReference>
<dbReference type="SUPFAM" id="SSF52540">
    <property type="entry name" value="P-loop containing nucleoside triphosphate hydrolases"/>
    <property type="match status" value="1"/>
</dbReference>
<dbReference type="GO" id="GO:0003824">
    <property type="term" value="F:catalytic activity"/>
    <property type="evidence" value="ECO:0007669"/>
    <property type="project" value="InterPro"/>
</dbReference>
<dbReference type="InterPro" id="IPR036770">
    <property type="entry name" value="Ankyrin_rpt-contain_sf"/>
</dbReference>
<evidence type="ECO:0000259" key="3">
    <source>
        <dbReference type="Pfam" id="PF01048"/>
    </source>
</evidence>
<sequence>MDTGGSTDRTRTKRGNVDTLATSTKRQRARTLQTSDNGLDRSKLTCEAYTAGWVCALPIEMAAAITMLDCTHEALPKKLGDDNEYSFGNIGSHNVVIACLPSGYYGTNNAAVVANNMRRSFPSLEIRLMVGIGGGVPLNADIRLGDVVVGHEVIQYDFGKTTQAGEFRRTSSPVKPPHGVLTAVARLRAQHALSTKLPAILSDALDRNPSMKQYKYPSLSNDRLFESSYEHDELRDNCDYCDQSRIRDRPSRPDPQPRIHYGTVASGNQVMKHGVTRDKLSRHDNILCFEMEAAGMMDHFPCLVVRGICDYCDSHKNKQWQPYAAATAAAYAKELLLLIQPKSSEVPLHISAEPALDSQAPQHLNQQNRKKIMDTLYFEQINARRLNIKNPHSETCKWLLNHPAFLTWKDPMKLRDHAGFIWLKGNPGTGKSTIMKYLLKATQTADLYDATLHFFFNARGHDLEKTTLGMYRALLIQIFQQLLPLQSIFDSLENQTDNRQQWTVEELEELFEQTIDQATGCSIMCFVDALDECHEHDVRQMLRFFERMAQISLSANGSFRVCFSSRHYPHVGFKDGLGLEIILEDQKDHSSDITKYIKSELNIGPSNLARDIQTELHRKASGIFMWAVLVVEILNREREHGRLYNLQRKLQEIPSDLHQLFRLILTQQTETDSNRHLLCFQWVLFARYPLTPKELYFALIQDVEDVVLDPKDLPPRDIRLFVLEHSKGLAEITKSEPPTVQFIHESIRDFLLRDGGLSSRWPSLSDNLIGKCHLRLRDSCLKYIRNDIVGPLGLAEKSQPLNYGAAKELHDKATLSFPFLQYAVQNIIFHADLAESDGISQKQFVFDFLRTNWIALDNIFDLRWIRQYNHNTRLNYILAELDAPHLLKHFPSLASFLTVGEERCGCPLLVAIANDNKAVIDHFRSLLMEKLSPESFFRAKLEELREASKVLIKLPYDFVFSKSRSVISHLAEYGALDIVAFLVECNRPNLQNEGNTEDNLHVDKTQMSYAGELRDTKQIDPCSKDNTGRTLISWAAQWNNLGVMKILLDSGISDLNSEDDMKRTPISWASQCGSSKVVEYILQIRQVESDMRDQNGQTPLSLAAAEAARTVVTGNHLDVVQLLLGTGRVDPDSKDNYGRTPLSWASEWKGDTPPDHLFGNCERNLRIIEALLQTGQVDANSRDDKGCTPLIYANKSSNTKVVEYLSTLEQIDFGSRDDSGRDALSWTTISKWDPSAIVGVLLQSPRVNPNSRDNNGRSPLSWAASNMAISSRRVLQLLLQSDRVGPDSRDTQGRSPLSWAAQSGNIWFMKILDQTNKTVEIDSRDNQGHTPLWWAAWSSQKEMALCLLQTGKANPRFTNNTGNAILVSDPEMNKLLEEWKHLYIE</sequence>
<gene>
    <name evidence="5" type="ORF">CRHIZ90672A_00014027</name>
</gene>
<feature type="region of interest" description="Disordered" evidence="2">
    <location>
        <begin position="1"/>
        <end position="36"/>
    </location>
</feature>
<keyword evidence="1" id="KW-0677">Repeat</keyword>
<evidence type="ECO:0000256" key="1">
    <source>
        <dbReference type="ARBA" id="ARBA00022737"/>
    </source>
</evidence>
<dbReference type="OrthoDB" id="194358at2759"/>
<dbReference type="PANTHER" id="PTHR46082:SF11">
    <property type="entry name" value="AAA+ ATPASE DOMAIN-CONTAINING PROTEIN-RELATED"/>
    <property type="match status" value="1"/>
</dbReference>
<dbReference type="Pfam" id="PF01048">
    <property type="entry name" value="PNP_UDP_1"/>
    <property type="match status" value="1"/>
</dbReference>
<evidence type="ECO:0000259" key="4">
    <source>
        <dbReference type="Pfam" id="PF24883"/>
    </source>
</evidence>
<feature type="domain" description="Nephrocystin 3-like N-terminal" evidence="4">
    <location>
        <begin position="394"/>
        <end position="566"/>
    </location>
</feature>
<dbReference type="PANTHER" id="PTHR46082">
    <property type="entry name" value="ATP/GTP-BINDING PROTEIN-RELATED"/>
    <property type="match status" value="1"/>
</dbReference>
<name>A0A9N9YM47_9HYPO</name>
<protein>
    <recommendedName>
        <fullName evidence="7">Nucleoside phosphorylase domain-containing protein</fullName>
    </recommendedName>
</protein>
<dbReference type="InterPro" id="IPR002110">
    <property type="entry name" value="Ankyrin_rpt"/>
</dbReference>
<accession>A0A9N9YM47</accession>
<reference evidence="5" key="1">
    <citation type="submission" date="2021-10" db="EMBL/GenBank/DDBJ databases">
        <authorList>
            <person name="Piombo E."/>
        </authorList>
    </citation>
    <scope>NUCLEOTIDE SEQUENCE</scope>
</reference>
<proteinExistence type="predicted"/>
<dbReference type="GO" id="GO:0009116">
    <property type="term" value="P:nucleoside metabolic process"/>
    <property type="evidence" value="ECO:0007669"/>
    <property type="project" value="InterPro"/>
</dbReference>
<dbReference type="Proteomes" id="UP000696573">
    <property type="component" value="Unassembled WGS sequence"/>
</dbReference>
<dbReference type="SMART" id="SM00248">
    <property type="entry name" value="ANK"/>
    <property type="match status" value="9"/>
</dbReference>
<feature type="compositionally biased region" description="Polar residues" evidence="2">
    <location>
        <begin position="19"/>
        <end position="36"/>
    </location>
</feature>
<dbReference type="Gene3D" id="1.25.40.20">
    <property type="entry name" value="Ankyrin repeat-containing domain"/>
    <property type="match status" value="3"/>
</dbReference>
<dbReference type="Pfam" id="PF00023">
    <property type="entry name" value="Ank"/>
    <property type="match status" value="1"/>
</dbReference>
<evidence type="ECO:0000256" key="2">
    <source>
        <dbReference type="SAM" id="MobiDB-lite"/>
    </source>
</evidence>
<dbReference type="InterPro" id="IPR056884">
    <property type="entry name" value="NPHP3-like_N"/>
</dbReference>
<dbReference type="InterPro" id="IPR035994">
    <property type="entry name" value="Nucleoside_phosphorylase_sf"/>
</dbReference>
<evidence type="ECO:0000313" key="5">
    <source>
        <dbReference type="EMBL" id="CAH0026260.1"/>
    </source>
</evidence>
<comment type="caution">
    <text evidence="5">The sequence shown here is derived from an EMBL/GenBank/DDBJ whole genome shotgun (WGS) entry which is preliminary data.</text>
</comment>
<dbReference type="InterPro" id="IPR053137">
    <property type="entry name" value="NLR-like"/>
</dbReference>
<dbReference type="SUPFAM" id="SSF48403">
    <property type="entry name" value="Ankyrin repeat"/>
    <property type="match status" value="1"/>
</dbReference>
<dbReference type="EMBL" id="CABFNQ020000718">
    <property type="protein sequence ID" value="CAH0026260.1"/>
    <property type="molecule type" value="Genomic_DNA"/>
</dbReference>